<dbReference type="PROSITE" id="PS51832">
    <property type="entry name" value="HD_GYP"/>
    <property type="match status" value="1"/>
</dbReference>
<dbReference type="InterPro" id="IPR037522">
    <property type="entry name" value="HD_GYP_dom"/>
</dbReference>
<dbReference type="Proteomes" id="UP000249061">
    <property type="component" value="Unassembled WGS sequence"/>
</dbReference>
<accession>A0A2W5TKZ4</accession>
<comment type="caution">
    <text evidence="3">The sequence shown here is derived from an EMBL/GenBank/DDBJ whole genome shotgun (WGS) entry which is preliminary data.</text>
</comment>
<dbReference type="Gene3D" id="3.30.450.40">
    <property type="match status" value="1"/>
</dbReference>
<dbReference type="Pfam" id="PF13487">
    <property type="entry name" value="HD_5"/>
    <property type="match status" value="1"/>
</dbReference>
<dbReference type="Gene3D" id="1.10.3210.10">
    <property type="entry name" value="Hypothetical protein af1432"/>
    <property type="match status" value="2"/>
</dbReference>
<organism evidence="3 4">
    <name type="scientific">Archangium gephyra</name>
    <dbReference type="NCBI Taxonomy" id="48"/>
    <lineage>
        <taxon>Bacteria</taxon>
        <taxon>Pseudomonadati</taxon>
        <taxon>Myxococcota</taxon>
        <taxon>Myxococcia</taxon>
        <taxon>Myxococcales</taxon>
        <taxon>Cystobacterineae</taxon>
        <taxon>Archangiaceae</taxon>
        <taxon>Archangium</taxon>
    </lineage>
</organism>
<proteinExistence type="predicted"/>
<gene>
    <name evidence="3" type="ORF">DI536_16650</name>
</gene>
<feature type="region of interest" description="Disordered" evidence="1">
    <location>
        <begin position="1"/>
        <end position="29"/>
    </location>
</feature>
<reference evidence="3 4" key="1">
    <citation type="submission" date="2017-08" db="EMBL/GenBank/DDBJ databases">
        <title>Infants hospitalized years apart are colonized by the same room-sourced microbial strains.</title>
        <authorList>
            <person name="Brooks B."/>
            <person name="Olm M.R."/>
            <person name="Firek B.A."/>
            <person name="Baker R."/>
            <person name="Thomas B.C."/>
            <person name="Morowitz M.J."/>
            <person name="Banfield J.F."/>
        </authorList>
    </citation>
    <scope>NUCLEOTIDE SEQUENCE [LARGE SCALE GENOMIC DNA]</scope>
    <source>
        <strain evidence="3">S2_003_000_R2_14</strain>
    </source>
</reference>
<dbReference type="SMART" id="SM00065">
    <property type="entry name" value="GAF"/>
    <property type="match status" value="1"/>
</dbReference>
<protein>
    <submittedName>
        <fullName evidence="3">Phosphodiesterase</fullName>
    </submittedName>
</protein>
<dbReference type="InterPro" id="IPR029016">
    <property type="entry name" value="GAF-like_dom_sf"/>
</dbReference>
<dbReference type="EMBL" id="QFQP01000013">
    <property type="protein sequence ID" value="PZR11955.1"/>
    <property type="molecule type" value="Genomic_DNA"/>
</dbReference>
<dbReference type="AlphaFoldDB" id="A0A2W5TKZ4"/>
<dbReference type="PANTHER" id="PTHR43155:SF2">
    <property type="entry name" value="CYCLIC DI-GMP PHOSPHODIESTERASE PA4108"/>
    <property type="match status" value="1"/>
</dbReference>
<dbReference type="SMART" id="SM00471">
    <property type="entry name" value="HDc"/>
    <property type="match status" value="1"/>
</dbReference>
<dbReference type="InterPro" id="IPR003018">
    <property type="entry name" value="GAF"/>
</dbReference>
<feature type="domain" description="HD-GYP" evidence="2">
    <location>
        <begin position="199"/>
        <end position="522"/>
    </location>
</feature>
<dbReference type="PANTHER" id="PTHR43155">
    <property type="entry name" value="CYCLIC DI-GMP PHOSPHODIESTERASE PA4108-RELATED"/>
    <property type="match status" value="1"/>
</dbReference>
<evidence type="ECO:0000259" key="2">
    <source>
        <dbReference type="PROSITE" id="PS51832"/>
    </source>
</evidence>
<sequence length="522" mass="58360">MSSGGTTKVAEPRSFRRRSPAVDDTQAASLEQARRRADKLQAILEVAKAMAAAHSLDELLPLILREATRVVEADRCSLFIVDRARNELWSRVAQGTKQEIRVPLGQGIAGSVAQTGEVVNLRDAYDDARFQRDWDSKNNYRTRSVLCVPMRDTRGDITGVLQALNATGGEFDAEDEELLKALGGQAAQAIENAMLHEEIRGLFEGFVQASVMAIESRDPTTAGHSGRVASLTVTLAEATEMAPDGPYKELSFSAEQIQEIRYASLLHDFGKIGVREPVLVKAEKLYPHELEVLKQRFELARKDRQLASMVRRVDAIRLRGEREFVAIELEENERLARELKEVDDAMEFVLQSNRPTVLAQGGFEKLSGISAMAFNDSREKPQMLLTPNEVQVLSIPRGSLSATERREIESHVTHTFRFLAQIPWTRTLRRVPEIAYAHHEKLDGKGYPRAIAAEQIPIQAKMMAISDIYDALTASDRPYKKAVPHELALDILKKESEGGQLDKELFRIFVEADVPKRALKSK</sequence>
<dbReference type="InterPro" id="IPR003607">
    <property type="entry name" value="HD/PDEase_dom"/>
</dbReference>
<dbReference type="CDD" id="cd00077">
    <property type="entry name" value="HDc"/>
    <property type="match status" value="2"/>
</dbReference>
<evidence type="ECO:0000256" key="1">
    <source>
        <dbReference type="SAM" id="MobiDB-lite"/>
    </source>
</evidence>
<dbReference type="Pfam" id="PF01590">
    <property type="entry name" value="GAF"/>
    <property type="match status" value="1"/>
</dbReference>
<evidence type="ECO:0000313" key="3">
    <source>
        <dbReference type="EMBL" id="PZR11955.1"/>
    </source>
</evidence>
<name>A0A2W5TKZ4_9BACT</name>
<dbReference type="SUPFAM" id="SSF55781">
    <property type="entry name" value="GAF domain-like"/>
    <property type="match status" value="1"/>
</dbReference>
<evidence type="ECO:0000313" key="4">
    <source>
        <dbReference type="Proteomes" id="UP000249061"/>
    </source>
</evidence>
<dbReference type="SUPFAM" id="SSF109604">
    <property type="entry name" value="HD-domain/PDEase-like"/>
    <property type="match status" value="2"/>
</dbReference>